<dbReference type="EMBL" id="CP045226">
    <property type="protein sequence ID" value="QFS46859.1"/>
    <property type="molecule type" value="Genomic_DNA"/>
</dbReference>
<gene>
    <name evidence="1" type="ORF">GXM_04340</name>
</gene>
<proteinExistence type="predicted"/>
<sequence length="58" mass="6445">MTKKKILLLFLQCCDFFSFVLEQFGAIVTAVASKDEALQVLIQSKPDILLIAILGCQK</sequence>
<keyword evidence="2" id="KW-1185">Reference proteome</keyword>
<accession>A0A5P8W4C5</accession>
<name>A0A5P8W4C5_9NOSO</name>
<dbReference type="KEGG" id="nsh:GXM_04340"/>
<dbReference type="AlphaFoldDB" id="A0A5P8W4C5"/>
<evidence type="ECO:0008006" key="3">
    <source>
        <dbReference type="Google" id="ProtNLM"/>
    </source>
</evidence>
<reference evidence="1 2" key="1">
    <citation type="submission" date="2019-10" db="EMBL/GenBank/DDBJ databases">
        <title>Genomic and transcriptomic insights into the perfect genentic adaptation of a filamentous nitrogen-fixing cyanobacterium to rice fields.</title>
        <authorList>
            <person name="Chen Z."/>
        </authorList>
    </citation>
    <scope>NUCLEOTIDE SEQUENCE [LARGE SCALE GENOMIC DNA]</scope>
    <source>
        <strain evidence="1">CCNUC1</strain>
    </source>
</reference>
<evidence type="ECO:0000313" key="2">
    <source>
        <dbReference type="Proteomes" id="UP000326678"/>
    </source>
</evidence>
<organism evidence="1 2">
    <name type="scientific">Nostoc sphaeroides CCNUC1</name>
    <dbReference type="NCBI Taxonomy" id="2653204"/>
    <lineage>
        <taxon>Bacteria</taxon>
        <taxon>Bacillati</taxon>
        <taxon>Cyanobacteriota</taxon>
        <taxon>Cyanophyceae</taxon>
        <taxon>Nostocales</taxon>
        <taxon>Nostocaceae</taxon>
        <taxon>Nostoc</taxon>
    </lineage>
</organism>
<protein>
    <recommendedName>
        <fullName evidence="3">Response regulatory domain-containing protein</fullName>
    </recommendedName>
</protein>
<dbReference type="Proteomes" id="UP000326678">
    <property type="component" value="Chromosome Gxm1"/>
</dbReference>
<evidence type="ECO:0000313" key="1">
    <source>
        <dbReference type="EMBL" id="QFS46859.1"/>
    </source>
</evidence>